<evidence type="ECO:0008006" key="6">
    <source>
        <dbReference type="Google" id="ProtNLM"/>
    </source>
</evidence>
<name>A0A418XEW8_9PSED</name>
<feature type="chain" id="PRO_5019175960" description="Protein BatD" evidence="3">
    <location>
        <begin position="19"/>
        <end position="447"/>
    </location>
</feature>
<keyword evidence="2" id="KW-1133">Transmembrane helix</keyword>
<evidence type="ECO:0000256" key="2">
    <source>
        <dbReference type="SAM" id="Phobius"/>
    </source>
</evidence>
<keyword evidence="5" id="KW-1185">Reference proteome</keyword>
<accession>A0A418XEW8</accession>
<comment type="caution">
    <text evidence="4">The sequence shown here is derived from an EMBL/GenBank/DDBJ whole genome shotgun (WGS) entry which is preliminary data.</text>
</comment>
<dbReference type="RefSeq" id="WP_119955205.1">
    <property type="nucleotide sequence ID" value="NZ_QYUR01000003.1"/>
</dbReference>
<dbReference type="PANTHER" id="PTHR40940">
    <property type="entry name" value="PROTEIN BATD-RELATED"/>
    <property type="match status" value="1"/>
</dbReference>
<evidence type="ECO:0000256" key="3">
    <source>
        <dbReference type="SAM" id="SignalP"/>
    </source>
</evidence>
<dbReference type="InterPro" id="IPR025738">
    <property type="entry name" value="BatD"/>
</dbReference>
<evidence type="ECO:0000313" key="4">
    <source>
        <dbReference type="EMBL" id="RJG11074.1"/>
    </source>
</evidence>
<evidence type="ECO:0000256" key="1">
    <source>
        <dbReference type="SAM" id="MobiDB-lite"/>
    </source>
</evidence>
<gene>
    <name evidence="4" type="ORF">D3879_15520</name>
</gene>
<dbReference type="AlphaFoldDB" id="A0A418XEW8"/>
<organism evidence="4 5">
    <name type="scientific">Pseudomonas cavernicola</name>
    <dbReference type="NCBI Taxonomy" id="2320866"/>
    <lineage>
        <taxon>Bacteria</taxon>
        <taxon>Pseudomonadati</taxon>
        <taxon>Pseudomonadota</taxon>
        <taxon>Gammaproteobacteria</taxon>
        <taxon>Pseudomonadales</taxon>
        <taxon>Pseudomonadaceae</taxon>
        <taxon>Pseudomonas</taxon>
    </lineage>
</organism>
<reference evidence="4 5" key="1">
    <citation type="submission" date="2018-09" db="EMBL/GenBank/DDBJ databases">
        <authorList>
            <person name="Zhu H."/>
        </authorList>
    </citation>
    <scope>NUCLEOTIDE SEQUENCE [LARGE SCALE GENOMIC DNA]</scope>
    <source>
        <strain evidence="4 5">K1S02-6</strain>
    </source>
</reference>
<dbReference type="OrthoDB" id="5293418at2"/>
<keyword evidence="3" id="KW-0732">Signal</keyword>
<protein>
    <recommendedName>
        <fullName evidence="6">Protein BatD</fullName>
    </recommendedName>
</protein>
<feature type="signal peptide" evidence="3">
    <location>
        <begin position="1"/>
        <end position="18"/>
    </location>
</feature>
<sequence>MKRLLLVLCCLWPLLASAAPKVLVEARITPAGTAVVGSTLHLEVDVLVDTWFTAAPQLPPLQLSGALVTPPGGEAVHLTQVRDGETFFGLRYTYLITPTQAQPYSIPALSISVQAGQASAPLTVQSQPLSFISSQPAGVAPGQNLLVAQTVKLDQQVSRSANPLKVGDSITRQLTTEAVGAQAMLIPPPEFAEVKGLKRYLKTPQVSTLGNGRGDVSGGQRSDSVTYVVDQPGHYTLPAIELKWWDASANRIRTSTVPALEVEASANSAYQAPFSIADDLRQLGQQTRVRLSRHWLALAALLLFGGALLYWGRPVLLQGRRVLLAWRETRQQAYLSSATYAWQQVSGELNGQPPQLSALYLWAKRSQGAEGLQHLADDLTPTLKKQLLGFLESCYGAAPQLQNALQSLRQTLPALHRQVQQQRPQPAAKHGLAPLNPRQPLLAKEGQ</sequence>
<dbReference type="EMBL" id="QYUR01000003">
    <property type="protein sequence ID" value="RJG11074.1"/>
    <property type="molecule type" value="Genomic_DNA"/>
</dbReference>
<keyword evidence="2" id="KW-0812">Transmembrane</keyword>
<keyword evidence="2" id="KW-0472">Membrane</keyword>
<feature type="transmembrane region" description="Helical" evidence="2">
    <location>
        <begin position="295"/>
        <end position="312"/>
    </location>
</feature>
<proteinExistence type="predicted"/>
<feature type="region of interest" description="Disordered" evidence="1">
    <location>
        <begin position="421"/>
        <end position="447"/>
    </location>
</feature>
<evidence type="ECO:0000313" key="5">
    <source>
        <dbReference type="Proteomes" id="UP000284021"/>
    </source>
</evidence>
<dbReference type="Proteomes" id="UP000284021">
    <property type="component" value="Unassembled WGS sequence"/>
</dbReference>
<dbReference type="PANTHER" id="PTHR40940:SF1">
    <property type="entry name" value="PROTEIN BATD"/>
    <property type="match status" value="1"/>
</dbReference>